<dbReference type="EMBL" id="CP003221">
    <property type="protein sequence ID" value="EGJ50858.1"/>
    <property type="molecule type" value="Genomic_DNA"/>
</dbReference>
<dbReference type="GO" id="GO:0004519">
    <property type="term" value="F:endonuclease activity"/>
    <property type="evidence" value="ECO:0007669"/>
    <property type="project" value="UniProtKB-KW"/>
</dbReference>
<sequence length="310" mass="35342">MPHTGLDIFLQSTIVGQNSLWKPDNLPTVASTVVPEAILGKRKYALQADIKALWAKWFLEGLCDPLAIARSNEKFAHIYKKIRQSLDSFHHLNPEDQITISIELAKAIEREAIRINKAERRYISTQTKEELLAIKGKDPRCAICGYKFTEMAIDIFLKRKKHTEWQLPLFIDYMTLKGKGLRDLTIEVDHIRPISLGGDNEIENLQLLCGWCNSNKSDRTNFFDVDSSPDTFNHPLLGTISTPKPFWVVRAFATVKQCEFHGCPNTAKTTELYILPKYISGSMNPLNLQIVCGNHDTLKHRLIPNRFVPN</sequence>
<feature type="domain" description="HNH nuclease" evidence="1">
    <location>
        <begin position="164"/>
        <end position="214"/>
    </location>
</feature>
<dbReference type="eggNOG" id="COG1403">
    <property type="taxonomic scope" value="Bacteria"/>
</dbReference>
<keyword evidence="2" id="KW-0378">Hydrolase</keyword>
<dbReference type="InterPro" id="IPR003615">
    <property type="entry name" value="HNH_nuc"/>
</dbReference>
<evidence type="ECO:0000313" key="3">
    <source>
        <dbReference type="Proteomes" id="UP000007844"/>
    </source>
</evidence>
<dbReference type="HOGENOM" id="CLU_958697_0_0_7"/>
<organism evidence="2 3">
    <name type="scientific">Desulfocurvibacter africanus subsp. africanus str. Walvis Bay</name>
    <dbReference type="NCBI Taxonomy" id="690850"/>
    <lineage>
        <taxon>Bacteria</taxon>
        <taxon>Pseudomonadati</taxon>
        <taxon>Thermodesulfobacteriota</taxon>
        <taxon>Desulfovibrionia</taxon>
        <taxon>Desulfovibrionales</taxon>
        <taxon>Desulfovibrionaceae</taxon>
        <taxon>Desulfocurvibacter</taxon>
    </lineage>
</organism>
<proteinExistence type="predicted"/>
<evidence type="ECO:0000259" key="1">
    <source>
        <dbReference type="SMART" id="SM00507"/>
    </source>
</evidence>
<accession>F3YZA2</accession>
<name>F3YZA2_DESAF</name>
<dbReference type="CDD" id="cd00085">
    <property type="entry name" value="HNHc"/>
    <property type="match status" value="2"/>
</dbReference>
<keyword evidence="2" id="KW-0540">Nuclease</keyword>
<dbReference type="STRING" id="690850.Desaf_2536"/>
<dbReference type="GO" id="GO:0003676">
    <property type="term" value="F:nucleic acid binding"/>
    <property type="evidence" value="ECO:0007669"/>
    <property type="project" value="InterPro"/>
</dbReference>
<dbReference type="RefSeq" id="WP_014260553.1">
    <property type="nucleotide sequence ID" value="NC_016629.1"/>
</dbReference>
<dbReference type="Pfam" id="PF01844">
    <property type="entry name" value="HNH"/>
    <property type="match status" value="1"/>
</dbReference>
<dbReference type="InterPro" id="IPR002711">
    <property type="entry name" value="HNH"/>
</dbReference>
<dbReference type="Gene3D" id="1.10.30.50">
    <property type="match status" value="1"/>
</dbReference>
<keyword evidence="2" id="KW-0255">Endonuclease</keyword>
<dbReference type="SMART" id="SM00507">
    <property type="entry name" value="HNHc"/>
    <property type="match status" value="1"/>
</dbReference>
<evidence type="ECO:0000313" key="2">
    <source>
        <dbReference type="EMBL" id="EGJ50858.1"/>
    </source>
</evidence>
<keyword evidence="3" id="KW-1185">Reference proteome</keyword>
<dbReference type="KEGG" id="daf:Desaf_2536"/>
<reference evidence="2 3" key="1">
    <citation type="journal article" date="2011" name="J. Bacteriol.">
        <title>Genome sequence of the mercury-methylating and pleomorphic Desulfovibrio africanus Strain Walvis Bay.</title>
        <authorList>
            <person name="Brown S.D."/>
            <person name="Wall J.D."/>
            <person name="Kucken A.M."/>
            <person name="Gilmour C.C."/>
            <person name="Podar M."/>
            <person name="Brandt C.C."/>
            <person name="Teshima H."/>
            <person name="Detter J.C."/>
            <person name="Han C.S."/>
            <person name="Land M.L."/>
            <person name="Lucas S."/>
            <person name="Han J."/>
            <person name="Pennacchio L."/>
            <person name="Nolan M."/>
            <person name="Pitluck S."/>
            <person name="Woyke T."/>
            <person name="Goodwin L."/>
            <person name="Palumbo A.V."/>
            <person name="Elias D.A."/>
        </authorList>
    </citation>
    <scope>NUCLEOTIDE SEQUENCE [LARGE SCALE GENOMIC DNA]</scope>
    <source>
        <strain evidence="2 3">Walvis Bay</strain>
    </source>
</reference>
<dbReference type="GO" id="GO:0008270">
    <property type="term" value="F:zinc ion binding"/>
    <property type="evidence" value="ECO:0007669"/>
    <property type="project" value="InterPro"/>
</dbReference>
<dbReference type="Proteomes" id="UP000007844">
    <property type="component" value="Chromosome"/>
</dbReference>
<gene>
    <name evidence="2" type="ORF">Desaf_2536</name>
</gene>
<protein>
    <submittedName>
        <fullName evidence="2">HNH endonuclease</fullName>
    </submittedName>
</protein>
<dbReference type="AlphaFoldDB" id="F3YZA2"/>